<dbReference type="AlphaFoldDB" id="A0A9X3HRE4"/>
<sequence length="306" mass="34201">MRKLAPLKSLYSFVAVVETGSMSDAANVLNVSHSAVSQAIKSLENQLGKPLFQRVGRQVVPNALGRKYYRSVAPALESIVSATESIIQPAQSSHLTLNMINSLAMHWWIPRVSDFQQYAPSVDIRVSNIVGRFDLVEQGVDVALIHGKPEDWQDYHCEKLGDDELVLVCSPELIEDVSSLALADIISGYPTITVANERRKNDWQTWCDAFGLPLPKQQKNLSFNISIQAVHAAIRKLGVIVTHRLFVKDDISLGLLTELSPPVINPHQEFYFVCQESELQNEHVLLLRSWLKSEFNNIKDGTTKTS</sequence>
<evidence type="ECO:0000256" key="2">
    <source>
        <dbReference type="ARBA" id="ARBA00023015"/>
    </source>
</evidence>
<keyword evidence="7" id="KW-1185">Reference proteome</keyword>
<evidence type="ECO:0000313" key="6">
    <source>
        <dbReference type="EMBL" id="MCW8333849.1"/>
    </source>
</evidence>
<comment type="caution">
    <text evidence="6">The sequence shown here is derived from an EMBL/GenBank/DDBJ whole genome shotgun (WGS) entry which is preliminary data.</text>
</comment>
<keyword evidence="2" id="KW-0805">Transcription regulation</keyword>
<dbReference type="Proteomes" id="UP001155586">
    <property type="component" value="Unassembled WGS sequence"/>
</dbReference>
<dbReference type="InterPro" id="IPR000847">
    <property type="entry name" value="LysR_HTH_N"/>
</dbReference>
<evidence type="ECO:0000256" key="3">
    <source>
        <dbReference type="ARBA" id="ARBA00023125"/>
    </source>
</evidence>
<dbReference type="RefSeq" id="WP_265687316.1">
    <property type="nucleotide sequence ID" value="NZ_JAKRRX010000037.1"/>
</dbReference>
<dbReference type="PANTHER" id="PTHR30537">
    <property type="entry name" value="HTH-TYPE TRANSCRIPTIONAL REGULATOR"/>
    <property type="match status" value="1"/>
</dbReference>
<evidence type="ECO:0000313" key="7">
    <source>
        <dbReference type="Proteomes" id="UP001155586"/>
    </source>
</evidence>
<dbReference type="SUPFAM" id="SSF46785">
    <property type="entry name" value="Winged helix' DNA-binding domain"/>
    <property type="match status" value="1"/>
</dbReference>
<gene>
    <name evidence="6" type="ORF">MD483_08430</name>
</gene>
<evidence type="ECO:0000256" key="1">
    <source>
        <dbReference type="ARBA" id="ARBA00009437"/>
    </source>
</evidence>
<dbReference type="InterPro" id="IPR058163">
    <property type="entry name" value="LysR-type_TF_proteobact-type"/>
</dbReference>
<proteinExistence type="inferred from homology"/>
<accession>A0A9X3HRE4</accession>
<dbReference type="PRINTS" id="PR00039">
    <property type="entry name" value="HTHLYSR"/>
</dbReference>
<organism evidence="6 7">
    <name type="scientific">Vibrio paucivorans</name>
    <dbReference type="NCBI Taxonomy" id="2829489"/>
    <lineage>
        <taxon>Bacteria</taxon>
        <taxon>Pseudomonadati</taxon>
        <taxon>Pseudomonadota</taxon>
        <taxon>Gammaproteobacteria</taxon>
        <taxon>Vibrionales</taxon>
        <taxon>Vibrionaceae</taxon>
        <taxon>Vibrio</taxon>
    </lineage>
</organism>
<dbReference type="PANTHER" id="PTHR30537:SF26">
    <property type="entry name" value="GLYCINE CLEAVAGE SYSTEM TRANSCRIPTIONAL ACTIVATOR"/>
    <property type="match status" value="1"/>
</dbReference>
<keyword evidence="3" id="KW-0238">DNA-binding</keyword>
<reference evidence="6" key="1">
    <citation type="submission" date="2022-02" db="EMBL/GenBank/DDBJ databases">
        <title>Vibrio sp. nov., a new bacterium isolated from Bohai sea, China.</title>
        <authorList>
            <person name="Yuan Y."/>
        </authorList>
    </citation>
    <scope>NUCLEOTIDE SEQUENCE</scope>
    <source>
        <strain evidence="6">DBSS07</strain>
    </source>
</reference>
<dbReference type="InterPro" id="IPR036390">
    <property type="entry name" value="WH_DNA-bd_sf"/>
</dbReference>
<dbReference type="Gene3D" id="3.40.190.10">
    <property type="entry name" value="Periplasmic binding protein-like II"/>
    <property type="match status" value="2"/>
</dbReference>
<protein>
    <submittedName>
        <fullName evidence="6">LysR substrate-binding domain-containing protein</fullName>
    </submittedName>
</protein>
<name>A0A9X3HRE4_9VIBR</name>
<dbReference type="Pfam" id="PF00126">
    <property type="entry name" value="HTH_1"/>
    <property type="match status" value="1"/>
</dbReference>
<dbReference type="PROSITE" id="PS50931">
    <property type="entry name" value="HTH_LYSR"/>
    <property type="match status" value="1"/>
</dbReference>
<evidence type="ECO:0000259" key="5">
    <source>
        <dbReference type="PROSITE" id="PS50931"/>
    </source>
</evidence>
<dbReference type="FunFam" id="1.10.10.10:FF:000001">
    <property type="entry name" value="LysR family transcriptional regulator"/>
    <property type="match status" value="1"/>
</dbReference>
<dbReference type="EMBL" id="JAKRRX010000037">
    <property type="protein sequence ID" value="MCW8333849.1"/>
    <property type="molecule type" value="Genomic_DNA"/>
</dbReference>
<dbReference type="GO" id="GO:0043565">
    <property type="term" value="F:sequence-specific DNA binding"/>
    <property type="evidence" value="ECO:0007669"/>
    <property type="project" value="TreeGrafter"/>
</dbReference>
<dbReference type="GO" id="GO:0006351">
    <property type="term" value="P:DNA-templated transcription"/>
    <property type="evidence" value="ECO:0007669"/>
    <property type="project" value="TreeGrafter"/>
</dbReference>
<dbReference type="GO" id="GO:0003700">
    <property type="term" value="F:DNA-binding transcription factor activity"/>
    <property type="evidence" value="ECO:0007669"/>
    <property type="project" value="InterPro"/>
</dbReference>
<evidence type="ECO:0000256" key="4">
    <source>
        <dbReference type="ARBA" id="ARBA00023163"/>
    </source>
</evidence>
<dbReference type="SUPFAM" id="SSF53850">
    <property type="entry name" value="Periplasmic binding protein-like II"/>
    <property type="match status" value="1"/>
</dbReference>
<keyword evidence="4" id="KW-0804">Transcription</keyword>
<dbReference type="Pfam" id="PF03466">
    <property type="entry name" value="LysR_substrate"/>
    <property type="match status" value="1"/>
</dbReference>
<comment type="similarity">
    <text evidence="1">Belongs to the LysR transcriptional regulatory family.</text>
</comment>
<dbReference type="InterPro" id="IPR036388">
    <property type="entry name" value="WH-like_DNA-bd_sf"/>
</dbReference>
<dbReference type="Gene3D" id="1.10.10.10">
    <property type="entry name" value="Winged helix-like DNA-binding domain superfamily/Winged helix DNA-binding domain"/>
    <property type="match status" value="1"/>
</dbReference>
<dbReference type="InterPro" id="IPR005119">
    <property type="entry name" value="LysR_subst-bd"/>
</dbReference>
<feature type="domain" description="HTH lysR-type" evidence="5">
    <location>
        <begin position="7"/>
        <end position="62"/>
    </location>
</feature>